<keyword evidence="1" id="KW-0812">Transmembrane</keyword>
<evidence type="ECO:0000256" key="1">
    <source>
        <dbReference type="SAM" id="Phobius"/>
    </source>
</evidence>
<protein>
    <submittedName>
        <fullName evidence="2">Uncharacterized protein</fullName>
    </submittedName>
</protein>
<dbReference type="Proteomes" id="UP000799118">
    <property type="component" value="Unassembled WGS sequence"/>
</dbReference>
<keyword evidence="3" id="KW-1185">Reference proteome</keyword>
<dbReference type="EMBL" id="ML769395">
    <property type="protein sequence ID" value="KAE9407496.1"/>
    <property type="molecule type" value="Genomic_DNA"/>
</dbReference>
<evidence type="ECO:0000313" key="2">
    <source>
        <dbReference type="EMBL" id="KAE9407496.1"/>
    </source>
</evidence>
<proteinExistence type="predicted"/>
<dbReference type="AlphaFoldDB" id="A0A6A4IA26"/>
<gene>
    <name evidence="2" type="ORF">BT96DRAFT_971215</name>
</gene>
<keyword evidence="1" id="KW-1133">Transmembrane helix</keyword>
<feature type="transmembrane region" description="Helical" evidence="1">
    <location>
        <begin position="94"/>
        <end position="117"/>
    </location>
</feature>
<accession>A0A6A4IA26</accession>
<sequence>MSNSLAFYQHLNYCKSRTGCMFLCCKQLGVPGALTHVVNTLIMLSGFSAGNGYVYSDRFVVRKERGSTMSRLGWCTKKRCSSLLSHSASKFLEWFIELVVVSSSFNYACISLSYLRFYKPCAYYAFFSSSLMIGIQIPDILTFTMVVLLSLEYLITKVRDLNVVNFLKMNDDWWMSMRKSYGKFEV</sequence>
<organism evidence="2 3">
    <name type="scientific">Gymnopus androsaceus JB14</name>
    <dbReference type="NCBI Taxonomy" id="1447944"/>
    <lineage>
        <taxon>Eukaryota</taxon>
        <taxon>Fungi</taxon>
        <taxon>Dikarya</taxon>
        <taxon>Basidiomycota</taxon>
        <taxon>Agaricomycotina</taxon>
        <taxon>Agaricomycetes</taxon>
        <taxon>Agaricomycetidae</taxon>
        <taxon>Agaricales</taxon>
        <taxon>Marasmiineae</taxon>
        <taxon>Omphalotaceae</taxon>
        <taxon>Gymnopus</taxon>
    </lineage>
</organism>
<name>A0A6A4IA26_9AGAR</name>
<reference evidence="2" key="1">
    <citation type="journal article" date="2019" name="Environ. Microbiol.">
        <title>Fungal ecological strategies reflected in gene transcription - a case study of two litter decomposers.</title>
        <authorList>
            <person name="Barbi F."/>
            <person name="Kohler A."/>
            <person name="Barry K."/>
            <person name="Baskaran P."/>
            <person name="Daum C."/>
            <person name="Fauchery L."/>
            <person name="Ihrmark K."/>
            <person name="Kuo A."/>
            <person name="LaButti K."/>
            <person name="Lipzen A."/>
            <person name="Morin E."/>
            <person name="Grigoriev I.V."/>
            <person name="Henrissat B."/>
            <person name="Lindahl B."/>
            <person name="Martin F."/>
        </authorList>
    </citation>
    <scope>NUCLEOTIDE SEQUENCE</scope>
    <source>
        <strain evidence="2">JB14</strain>
    </source>
</reference>
<evidence type="ECO:0000313" key="3">
    <source>
        <dbReference type="Proteomes" id="UP000799118"/>
    </source>
</evidence>
<keyword evidence="1" id="KW-0472">Membrane</keyword>
<feature type="transmembrane region" description="Helical" evidence="1">
    <location>
        <begin position="123"/>
        <end position="149"/>
    </location>
</feature>